<accession>A0A9D2UBJ3</accession>
<dbReference type="InterPro" id="IPR045864">
    <property type="entry name" value="aa-tRNA-synth_II/BPL/LPL"/>
</dbReference>
<dbReference type="PROSITE" id="PS50862">
    <property type="entry name" value="AA_TRNA_LIGASE_II"/>
    <property type="match status" value="1"/>
</dbReference>
<evidence type="ECO:0000256" key="5">
    <source>
        <dbReference type="ARBA" id="ARBA00022840"/>
    </source>
</evidence>
<dbReference type="PANTHER" id="PTHR10745">
    <property type="entry name" value="GLYCYL-TRNA SYNTHETASE/DNA POLYMERASE SUBUNIT GAMMA-2"/>
    <property type="match status" value="1"/>
</dbReference>
<dbReference type="Gene3D" id="3.30.930.10">
    <property type="entry name" value="Bira Bifunctional Protein, Domain 2"/>
    <property type="match status" value="1"/>
</dbReference>
<reference evidence="10" key="1">
    <citation type="journal article" date="2021" name="PeerJ">
        <title>Extensive microbial diversity within the chicken gut microbiome revealed by metagenomics and culture.</title>
        <authorList>
            <person name="Gilroy R."/>
            <person name="Ravi A."/>
            <person name="Getino M."/>
            <person name="Pursley I."/>
            <person name="Horton D.L."/>
            <person name="Alikhan N.F."/>
            <person name="Baker D."/>
            <person name="Gharbi K."/>
            <person name="Hall N."/>
            <person name="Watson M."/>
            <person name="Adriaenssens E.M."/>
            <person name="Foster-Nyarko E."/>
            <person name="Jarju S."/>
            <person name="Secka A."/>
            <person name="Antonio M."/>
            <person name="Oren A."/>
            <person name="Chaudhuri R.R."/>
            <person name="La Ragione R."/>
            <person name="Hildebrand F."/>
            <person name="Pallen M.J."/>
        </authorList>
    </citation>
    <scope>NUCLEOTIDE SEQUENCE</scope>
    <source>
        <strain evidence="10">5925</strain>
    </source>
</reference>
<dbReference type="FunFam" id="3.40.50.800:FF:000002">
    <property type="entry name" value="Glycine--tRNA ligase"/>
    <property type="match status" value="1"/>
</dbReference>
<comment type="function">
    <text evidence="8">Catalyzes the attachment of glycine to tRNA(Gly).</text>
</comment>
<dbReference type="GO" id="GO:0015966">
    <property type="term" value="P:diadenosine tetraphosphate biosynthetic process"/>
    <property type="evidence" value="ECO:0007669"/>
    <property type="project" value="UniProtKB-ARBA"/>
</dbReference>
<feature type="binding site" evidence="8">
    <location>
        <begin position="280"/>
        <end position="281"/>
    </location>
    <ligand>
        <name>ATP</name>
        <dbReference type="ChEBI" id="CHEBI:30616"/>
    </ligand>
</feature>
<dbReference type="CDD" id="cd00774">
    <property type="entry name" value="GlyRS-like_core"/>
    <property type="match status" value="1"/>
</dbReference>
<dbReference type="InterPro" id="IPR006195">
    <property type="entry name" value="aa-tRNA-synth_II"/>
</dbReference>
<feature type="binding site" evidence="8">
    <location>
        <begin position="208"/>
        <end position="212"/>
    </location>
    <ligand>
        <name>substrate</name>
    </ligand>
</feature>
<gene>
    <name evidence="8" type="primary">glyQS</name>
    <name evidence="10" type="ORF">H9907_04720</name>
</gene>
<feature type="binding site" evidence="8">
    <location>
        <begin position="320"/>
        <end position="324"/>
    </location>
    <ligand>
        <name>substrate</name>
    </ligand>
</feature>
<evidence type="ECO:0000256" key="8">
    <source>
        <dbReference type="HAMAP-Rule" id="MF_00253"/>
    </source>
</evidence>
<dbReference type="InterPro" id="IPR033731">
    <property type="entry name" value="GlyRS-like_core"/>
</dbReference>
<evidence type="ECO:0000256" key="6">
    <source>
        <dbReference type="ARBA" id="ARBA00022917"/>
    </source>
</evidence>
<comment type="catalytic activity">
    <reaction evidence="8">
        <text>tRNA(Gly) + glycine + ATP = glycyl-tRNA(Gly) + AMP + diphosphate</text>
        <dbReference type="Rhea" id="RHEA:16013"/>
        <dbReference type="Rhea" id="RHEA-COMP:9664"/>
        <dbReference type="Rhea" id="RHEA-COMP:9683"/>
        <dbReference type="ChEBI" id="CHEBI:30616"/>
        <dbReference type="ChEBI" id="CHEBI:33019"/>
        <dbReference type="ChEBI" id="CHEBI:57305"/>
        <dbReference type="ChEBI" id="CHEBI:78442"/>
        <dbReference type="ChEBI" id="CHEBI:78522"/>
        <dbReference type="ChEBI" id="CHEBI:456215"/>
        <dbReference type="EC" id="6.1.1.14"/>
    </reaction>
</comment>
<evidence type="ECO:0000313" key="11">
    <source>
        <dbReference type="Proteomes" id="UP000823907"/>
    </source>
</evidence>
<evidence type="ECO:0000256" key="4">
    <source>
        <dbReference type="ARBA" id="ARBA00022741"/>
    </source>
</evidence>
<dbReference type="GO" id="GO:0005524">
    <property type="term" value="F:ATP binding"/>
    <property type="evidence" value="ECO:0007669"/>
    <property type="project" value="UniProtKB-UniRule"/>
</dbReference>
<dbReference type="InterPro" id="IPR002315">
    <property type="entry name" value="tRNA-synt_gly"/>
</dbReference>
<dbReference type="GO" id="GO:0004081">
    <property type="term" value="F:bis(5'-nucleosyl)-tetraphosphatase (asymmetrical) activity"/>
    <property type="evidence" value="ECO:0007669"/>
    <property type="project" value="UniProtKB-ARBA"/>
</dbReference>
<name>A0A9D2UBJ3_9CORY</name>
<dbReference type="Proteomes" id="UP000823907">
    <property type="component" value="Unassembled WGS sequence"/>
</dbReference>
<dbReference type="GO" id="GO:1990742">
    <property type="term" value="C:microvesicle"/>
    <property type="evidence" value="ECO:0007669"/>
    <property type="project" value="UniProtKB-ARBA"/>
</dbReference>
<dbReference type="EC" id="6.1.1.14" evidence="8"/>
<reference evidence="10" key="2">
    <citation type="submission" date="2021-04" db="EMBL/GenBank/DDBJ databases">
        <authorList>
            <person name="Gilroy R."/>
        </authorList>
    </citation>
    <scope>NUCLEOTIDE SEQUENCE</scope>
    <source>
        <strain evidence="10">5925</strain>
    </source>
</reference>
<evidence type="ECO:0000313" key="10">
    <source>
        <dbReference type="EMBL" id="HJD49393.1"/>
    </source>
</evidence>
<keyword evidence="3 8" id="KW-0436">Ligase</keyword>
<dbReference type="GO" id="GO:0006426">
    <property type="term" value="P:glycyl-tRNA aminoacylation"/>
    <property type="evidence" value="ECO:0007669"/>
    <property type="project" value="UniProtKB-UniRule"/>
</dbReference>
<feature type="domain" description="Aminoacyl-transfer RNA synthetases class-II family profile" evidence="9">
    <location>
        <begin position="6"/>
        <end position="343"/>
    </location>
</feature>
<dbReference type="Pfam" id="PF00587">
    <property type="entry name" value="tRNA-synt_2b"/>
    <property type="match status" value="1"/>
</dbReference>
<dbReference type="InterPro" id="IPR036621">
    <property type="entry name" value="Anticodon-bd_dom_sf"/>
</dbReference>
<dbReference type="NCBIfam" id="TIGR00389">
    <property type="entry name" value="glyS_dimeric"/>
    <property type="match status" value="1"/>
</dbReference>
<comment type="caution">
    <text evidence="10">The sequence shown here is derived from an EMBL/GenBank/DDBJ whole genome shotgun (WGS) entry which is preliminary data.</text>
</comment>
<dbReference type="PRINTS" id="PR01043">
    <property type="entry name" value="TRNASYNTHGLY"/>
</dbReference>
<organism evidence="10 11">
    <name type="scientific">Candidatus Corynebacterium intestinavium</name>
    <dbReference type="NCBI Taxonomy" id="2838531"/>
    <lineage>
        <taxon>Bacteria</taxon>
        <taxon>Bacillati</taxon>
        <taxon>Actinomycetota</taxon>
        <taxon>Actinomycetes</taxon>
        <taxon>Mycobacteriales</taxon>
        <taxon>Corynebacteriaceae</taxon>
        <taxon>Corynebacterium</taxon>
    </lineage>
</organism>
<feature type="binding site" evidence="8">
    <location>
        <begin position="324"/>
        <end position="327"/>
    </location>
    <ligand>
        <name>ATP</name>
        <dbReference type="ChEBI" id="CHEBI:30616"/>
    </ligand>
</feature>
<dbReference type="InterPro" id="IPR027031">
    <property type="entry name" value="Gly-tRNA_synthase/POLG2"/>
</dbReference>
<dbReference type="GO" id="GO:0004820">
    <property type="term" value="F:glycine-tRNA ligase activity"/>
    <property type="evidence" value="ECO:0007669"/>
    <property type="project" value="UniProtKB-UniRule"/>
</dbReference>
<evidence type="ECO:0000256" key="1">
    <source>
        <dbReference type="ARBA" id="ARBA00008226"/>
    </source>
</evidence>
<dbReference type="CDD" id="cd00858">
    <property type="entry name" value="GlyRS_anticodon"/>
    <property type="match status" value="1"/>
</dbReference>
<proteinExistence type="inferred from homology"/>
<dbReference type="NCBIfam" id="NF003211">
    <property type="entry name" value="PRK04173.1"/>
    <property type="match status" value="1"/>
</dbReference>
<keyword evidence="5 8" id="KW-0067">ATP-binding</keyword>
<evidence type="ECO:0000256" key="2">
    <source>
        <dbReference type="ARBA" id="ARBA00022490"/>
    </source>
</evidence>
<dbReference type="InterPro" id="IPR002314">
    <property type="entry name" value="aa-tRNA-synt_IIb"/>
</dbReference>
<dbReference type="GO" id="GO:0070062">
    <property type="term" value="C:extracellular exosome"/>
    <property type="evidence" value="ECO:0007669"/>
    <property type="project" value="UniProtKB-ARBA"/>
</dbReference>
<dbReference type="GO" id="GO:0046983">
    <property type="term" value="F:protein dimerization activity"/>
    <property type="evidence" value="ECO:0007669"/>
    <property type="project" value="UniProtKB-ARBA"/>
</dbReference>
<comment type="subcellular location">
    <subcellularLocation>
        <location evidence="8">Cytoplasm</location>
    </subcellularLocation>
</comment>
<keyword evidence="7 8" id="KW-0030">Aminoacyl-tRNA synthetase</keyword>
<dbReference type="SUPFAM" id="SSF52954">
    <property type="entry name" value="Class II aaRS ABD-related"/>
    <property type="match status" value="1"/>
</dbReference>
<dbReference type="PANTHER" id="PTHR10745:SF8">
    <property type="entry name" value="DNA POLYMERASE SUBUNIT GAMMA-2, MITOCHONDRIAL"/>
    <property type="match status" value="1"/>
</dbReference>
<dbReference type="HAMAP" id="MF_00253_B">
    <property type="entry name" value="Gly_tRNA_synth_B"/>
    <property type="match status" value="1"/>
</dbReference>
<dbReference type="GO" id="GO:0005829">
    <property type="term" value="C:cytosol"/>
    <property type="evidence" value="ECO:0007669"/>
    <property type="project" value="UniProtKB-ARBA"/>
</dbReference>
<keyword evidence="6 8" id="KW-0648">Protein biosynthesis</keyword>
<dbReference type="SUPFAM" id="SSF55681">
    <property type="entry name" value="Class II aaRS and biotin synthetases"/>
    <property type="match status" value="1"/>
</dbReference>
<feature type="binding site" evidence="8">
    <location>
        <position position="98"/>
    </location>
    <ligand>
        <name>substrate</name>
    </ligand>
</feature>
<evidence type="ECO:0000256" key="7">
    <source>
        <dbReference type="ARBA" id="ARBA00023146"/>
    </source>
</evidence>
<dbReference type="Gene3D" id="3.40.50.800">
    <property type="entry name" value="Anticodon-binding domain"/>
    <property type="match status" value="1"/>
</dbReference>
<comment type="similarity">
    <text evidence="1 8">Belongs to the class-II aminoacyl-tRNA synthetase family.</text>
</comment>
<evidence type="ECO:0000259" key="9">
    <source>
        <dbReference type="PROSITE" id="PS50862"/>
    </source>
</evidence>
<feature type="binding site" evidence="8">
    <location>
        <begin position="193"/>
        <end position="195"/>
    </location>
    <ligand>
        <name>ATP</name>
        <dbReference type="ChEBI" id="CHEBI:30616"/>
    </ligand>
</feature>
<feature type="binding site" evidence="8">
    <location>
        <begin position="203"/>
        <end position="208"/>
    </location>
    <ligand>
        <name>ATP</name>
        <dbReference type="ChEBI" id="CHEBI:30616"/>
    </ligand>
</feature>
<keyword evidence="4 8" id="KW-0547">Nucleotide-binding</keyword>
<protein>
    <recommendedName>
        <fullName evidence="8">Glycine--tRNA ligase</fullName>
        <ecNumber evidence="8">6.1.1.14</ecNumber>
    </recommendedName>
    <alternativeName>
        <fullName evidence="8">Glycyl-tRNA synthetase</fullName>
        <shortName evidence="8">GlyRS</shortName>
    </alternativeName>
</protein>
<comment type="subunit">
    <text evidence="8">Homodimer.</text>
</comment>
<dbReference type="EMBL" id="DWUR01000078">
    <property type="protein sequence ID" value="HJD49393.1"/>
    <property type="molecule type" value="Genomic_DNA"/>
</dbReference>
<dbReference type="AlphaFoldDB" id="A0A9D2UBJ3"/>
<feature type="binding site" evidence="8">
    <location>
        <position position="161"/>
    </location>
    <ligand>
        <name>substrate</name>
    </ligand>
</feature>
<dbReference type="InterPro" id="IPR022961">
    <property type="entry name" value="Gly_tRNA_ligase_bac"/>
</dbReference>
<dbReference type="Pfam" id="PF03129">
    <property type="entry name" value="HGTP_anticodon"/>
    <property type="match status" value="1"/>
</dbReference>
<dbReference type="InterPro" id="IPR004154">
    <property type="entry name" value="Anticodon-bd"/>
</dbReference>
<sequence length="459" mass="52434">MAGKVDAVVNLAKRRGLVYPCGEIYGGTRSAWDYGPLGVELKENIKRQWWRAMVTSRGDVVGLDSSVILPRRVWEVSGHVDVFTDPLVESLYTHKRYRADHLLEAYEEKHGHPPANGLADINDPETGQPGKWTEPRAFSGLMKTYLGPVDDKEGLAYLRPETAQGIFTQFKNVMNSSRQKPPFGIAQIGKSFRNEITPGNFIFRTREFEQMEMEFFVEPGTDEKWQEYWIEQRLNWYVNLGIDRENLRLREHTEDELSHYAKRTVDVEYAFHFTGSKWGELEGIANRTDYDLKTHSEGSGEDLSYYDQQKEERWIPYVIEPAAGLGRSLMAFLVDAYNEEEVPNAKGGTDTRTVLKLDPRLSPVKVAVLPLSKKETLTPTAEKIADKLRGLWNIDYDTSGAIGRRYRRQDEIGTPYCVTVDFDTLEDNAVTVRERDTMGQERVAIDELEGYLAQRLAGC</sequence>
<keyword evidence="2 8" id="KW-0963">Cytoplasm</keyword>
<evidence type="ECO:0000256" key="3">
    <source>
        <dbReference type="ARBA" id="ARBA00022598"/>
    </source>
</evidence>